<evidence type="ECO:0000256" key="1">
    <source>
        <dbReference type="SAM" id="MobiDB-lite"/>
    </source>
</evidence>
<dbReference type="InterPro" id="IPR026444">
    <property type="entry name" value="Secre_tail"/>
</dbReference>
<dbReference type="EMBL" id="JBGOGF010000015">
    <property type="protein sequence ID" value="MFA1773666.1"/>
    <property type="molecule type" value="Genomic_DNA"/>
</dbReference>
<organism evidence="5 7">
    <name type="scientific">Rufibacter glacialis</name>
    <dbReference type="NCBI Taxonomy" id="1259555"/>
    <lineage>
        <taxon>Bacteria</taxon>
        <taxon>Pseudomonadati</taxon>
        <taxon>Bacteroidota</taxon>
        <taxon>Cytophagia</taxon>
        <taxon>Cytophagales</taxon>
        <taxon>Hymenobacteraceae</taxon>
        <taxon>Rufibacter</taxon>
    </lineage>
</organism>
<keyword evidence="8" id="KW-1185">Reference proteome</keyword>
<reference evidence="6 8" key="3">
    <citation type="submission" date="2024-08" db="EMBL/GenBank/DDBJ databases">
        <authorList>
            <person name="Wei W."/>
        </authorList>
    </citation>
    <scope>NUCLEOTIDE SEQUENCE [LARGE SCALE GENOMIC DNA]</scope>
    <source>
        <strain evidence="6 8">XU2</strain>
    </source>
</reference>
<dbReference type="EMBL" id="VKKZ01000022">
    <property type="protein sequence ID" value="KAA6432248.1"/>
    <property type="molecule type" value="Genomic_DNA"/>
</dbReference>
<dbReference type="Proteomes" id="UP001570846">
    <property type="component" value="Unassembled WGS sequence"/>
</dbReference>
<dbReference type="Pfam" id="PF18962">
    <property type="entry name" value="Por_Secre_tail"/>
    <property type="match status" value="1"/>
</dbReference>
<dbReference type="InterPro" id="IPR045829">
    <property type="entry name" value="PKD_6"/>
</dbReference>
<comment type="caution">
    <text evidence="5">The sequence shown here is derived from an EMBL/GenBank/DDBJ whole genome shotgun (WGS) entry which is preliminary data.</text>
</comment>
<gene>
    <name evidence="6" type="ORF">ACD591_20365</name>
    <name evidence="5" type="ORF">FOE74_14135</name>
</gene>
<evidence type="ECO:0000313" key="5">
    <source>
        <dbReference type="EMBL" id="KAA6432248.1"/>
    </source>
</evidence>
<feature type="domain" description="PKD-like" evidence="4">
    <location>
        <begin position="176"/>
        <end position="255"/>
    </location>
</feature>
<feature type="domain" description="PKD-like" evidence="4">
    <location>
        <begin position="266"/>
        <end position="331"/>
    </location>
</feature>
<feature type="compositionally biased region" description="Gly residues" evidence="1">
    <location>
        <begin position="152"/>
        <end position="170"/>
    </location>
</feature>
<keyword evidence="2" id="KW-0732">Signal</keyword>
<proteinExistence type="predicted"/>
<feature type="domain" description="Secretion system C-terminal sorting" evidence="3">
    <location>
        <begin position="661"/>
        <end position="736"/>
    </location>
</feature>
<accession>A0A5M8QAQ9</accession>
<feature type="domain" description="PKD-like" evidence="4">
    <location>
        <begin position="469"/>
        <end position="541"/>
    </location>
</feature>
<sequence>MKRTLLSWVGTLMLLLLGLTHHAQAQCSGTKLDECFDFNFKGAALNSSNGTVTISFGVRVTCSHDLSHASFELPSGAKALSATGPSGYENGTNNPFYSIKFNLGSGYKNGRTADFSYTVAAADYNRMTSLRAEAKASTTVGEVSFDLSGCKTSGGGGGGGNDGGGTGGGDCSSSHPRPMEGPSKPCPGEIVEYSVANEYTSYDWEVPRAKAGEPPLGWEIVSGQNSNKVKVRVGMKSGTMKVTVNHAECGTKVATMPVNPGKGIAVSISGGAAFCPGDIMVFKASGNKVNGRNNSHDMVWGVPAGWTIVSGQGTGTLIVRAGATAGNVSLMLASNPTKNKELCEAGEAVLALTLKPSCSPCAKPPLNVDAPEVVCASGSKIYTFSVDNRDPKGKVKYQFFLPDEFIKVSEGYGYVNIRVNNAKPDSTLFVTVVAVNGNNCGAEAVCLPVRVENCPTGPCTPPVVALVVPERICNIGDPVTFSVQNPQAGVTYEFNVPEGFIILEEGADYVTVLAALEEGQVGPAQVFRVIATNNCTSAIAERTVTVIECEPGNPLPVTLTRFVGVSRNGAVELAWNTASEKDNDRFEVERSTNGKDFVKVGQVKGNGNSTALVAYAYTDRTAASGTVYYRLRQVDFNNAFEYSKVISVNHTATGKAGAMSVFPNPVTDGSLSIRLPEVANGNAIIRLVDMNGKVVHSREVSNAGAEMGMELKNVRAGMYLLSVTVNGRSTTQRIMVR</sequence>
<reference evidence="5 7" key="2">
    <citation type="submission" date="2019-09" db="EMBL/GenBank/DDBJ databases">
        <title>A bacterium isolated from glacier soil.</title>
        <authorList>
            <person name="Liu Q."/>
        </authorList>
    </citation>
    <scope>NUCLEOTIDE SEQUENCE [LARGE SCALE GENOMIC DNA]</scope>
    <source>
        <strain evidence="5 7">MDT1-10-3</strain>
    </source>
</reference>
<feature type="region of interest" description="Disordered" evidence="1">
    <location>
        <begin position="151"/>
        <end position="186"/>
    </location>
</feature>
<evidence type="ECO:0000259" key="4">
    <source>
        <dbReference type="Pfam" id="PF19408"/>
    </source>
</evidence>
<dbReference type="Proteomes" id="UP000323866">
    <property type="component" value="Unassembled WGS sequence"/>
</dbReference>
<feature type="chain" id="PRO_5024421358" evidence="2">
    <location>
        <begin position="26"/>
        <end position="737"/>
    </location>
</feature>
<evidence type="ECO:0000313" key="7">
    <source>
        <dbReference type="Proteomes" id="UP000323866"/>
    </source>
</evidence>
<dbReference type="Gene3D" id="2.60.40.10">
    <property type="entry name" value="Immunoglobulins"/>
    <property type="match status" value="1"/>
</dbReference>
<dbReference type="AlphaFoldDB" id="A0A5M8QAQ9"/>
<evidence type="ECO:0000256" key="2">
    <source>
        <dbReference type="SAM" id="SignalP"/>
    </source>
</evidence>
<feature type="signal peptide" evidence="2">
    <location>
        <begin position="1"/>
        <end position="25"/>
    </location>
</feature>
<dbReference type="InterPro" id="IPR013783">
    <property type="entry name" value="Ig-like_fold"/>
</dbReference>
<evidence type="ECO:0000313" key="8">
    <source>
        <dbReference type="Proteomes" id="UP001570846"/>
    </source>
</evidence>
<protein>
    <submittedName>
        <fullName evidence="5">T9SS type A sorting domain-containing protein</fullName>
    </submittedName>
</protein>
<dbReference type="Pfam" id="PF19408">
    <property type="entry name" value="PKD_6"/>
    <property type="match status" value="3"/>
</dbReference>
<dbReference type="OrthoDB" id="876123at2"/>
<evidence type="ECO:0000313" key="6">
    <source>
        <dbReference type="EMBL" id="MFA1773666.1"/>
    </source>
</evidence>
<dbReference type="RefSeq" id="WP_149099280.1">
    <property type="nucleotide sequence ID" value="NZ_BMMG01000005.1"/>
</dbReference>
<name>A0A5M8QAQ9_9BACT</name>
<reference evidence="5 7" key="1">
    <citation type="submission" date="2019-07" db="EMBL/GenBank/DDBJ databases">
        <authorList>
            <person name="Qu J.-H."/>
        </authorList>
    </citation>
    <scope>NUCLEOTIDE SEQUENCE [LARGE SCALE GENOMIC DNA]</scope>
    <source>
        <strain evidence="5 7">MDT1-10-3</strain>
    </source>
</reference>
<evidence type="ECO:0000259" key="3">
    <source>
        <dbReference type="Pfam" id="PF18962"/>
    </source>
</evidence>
<dbReference type="NCBIfam" id="TIGR04183">
    <property type="entry name" value="Por_Secre_tail"/>
    <property type="match status" value="1"/>
</dbReference>